<gene>
    <name evidence="3" type="ORF">FE257_011432</name>
</gene>
<accession>A0AAD4GRG6</accession>
<evidence type="ECO:0000256" key="2">
    <source>
        <dbReference type="SAM" id="SignalP"/>
    </source>
</evidence>
<sequence length="245" mass="27432">MKPFTHLLTLSLLPAIQAKLLLDFNATRGDDPSTLGTLNLEAERGDKPDSNSDELYIKLGEDPDGNPALHFHRDEGYIRAEYHALKDEMESDTTYYIGYSLSMAQLQQSLMIWQFKEYSAYTDGSGGANIPLSLEVKEDALNFRYQASADDGRETQWSVVPELNTPHHIGLVINTSDDGWVELYWDGEKQEFDTTGETRLSATTFPGQAEPKFGAYRGEEVEIDTYVYAIQIGTEMEDIVEAAGL</sequence>
<feature type="chain" id="PRO_5042046846" evidence="2">
    <location>
        <begin position="19"/>
        <end position="245"/>
    </location>
</feature>
<comment type="caution">
    <text evidence="3">The sequence shown here is derived from an EMBL/GenBank/DDBJ whole genome shotgun (WGS) entry which is preliminary data.</text>
</comment>
<name>A0AAD4GRG6_ASPNN</name>
<reference evidence="3" key="2">
    <citation type="submission" date="2020-02" db="EMBL/GenBank/DDBJ databases">
        <authorList>
            <person name="Gilchrist C.L.M."/>
            <person name="Chooi Y.-H."/>
        </authorList>
    </citation>
    <scope>NUCLEOTIDE SEQUENCE</scope>
    <source>
        <strain evidence="3">MST-FP2251</strain>
    </source>
</reference>
<feature type="compositionally biased region" description="Basic and acidic residues" evidence="1">
    <location>
        <begin position="41"/>
        <end position="53"/>
    </location>
</feature>
<reference evidence="3" key="1">
    <citation type="journal article" date="2019" name="Beilstein J. Org. Chem.">
        <title>Nanangenines: drimane sesquiterpenoids as the dominant metabolite cohort of a novel Australian fungus, Aspergillus nanangensis.</title>
        <authorList>
            <person name="Lacey H.J."/>
            <person name="Gilchrist C.L.M."/>
            <person name="Crombie A."/>
            <person name="Kalaitzis J.A."/>
            <person name="Vuong D."/>
            <person name="Rutledge P.J."/>
            <person name="Turner P."/>
            <person name="Pitt J.I."/>
            <person name="Lacey E."/>
            <person name="Chooi Y.H."/>
            <person name="Piggott A.M."/>
        </authorList>
    </citation>
    <scope>NUCLEOTIDE SEQUENCE</scope>
    <source>
        <strain evidence="3">MST-FP2251</strain>
    </source>
</reference>
<protein>
    <submittedName>
        <fullName evidence="3">Uncharacterized protein</fullName>
    </submittedName>
</protein>
<feature type="signal peptide" evidence="2">
    <location>
        <begin position="1"/>
        <end position="18"/>
    </location>
</feature>
<dbReference type="Proteomes" id="UP001194746">
    <property type="component" value="Unassembled WGS sequence"/>
</dbReference>
<organism evidence="3 4">
    <name type="scientific">Aspergillus nanangensis</name>
    <dbReference type="NCBI Taxonomy" id="2582783"/>
    <lineage>
        <taxon>Eukaryota</taxon>
        <taxon>Fungi</taxon>
        <taxon>Dikarya</taxon>
        <taxon>Ascomycota</taxon>
        <taxon>Pezizomycotina</taxon>
        <taxon>Eurotiomycetes</taxon>
        <taxon>Eurotiomycetidae</taxon>
        <taxon>Eurotiales</taxon>
        <taxon>Aspergillaceae</taxon>
        <taxon>Aspergillus</taxon>
        <taxon>Aspergillus subgen. Circumdati</taxon>
    </lineage>
</organism>
<feature type="region of interest" description="Disordered" evidence="1">
    <location>
        <begin position="33"/>
        <end position="53"/>
    </location>
</feature>
<proteinExistence type="predicted"/>
<keyword evidence="4" id="KW-1185">Reference proteome</keyword>
<dbReference type="Gene3D" id="2.60.120.200">
    <property type="match status" value="1"/>
</dbReference>
<dbReference type="EMBL" id="VCAU01000076">
    <property type="protein sequence ID" value="KAF9886525.1"/>
    <property type="molecule type" value="Genomic_DNA"/>
</dbReference>
<evidence type="ECO:0000313" key="4">
    <source>
        <dbReference type="Proteomes" id="UP001194746"/>
    </source>
</evidence>
<evidence type="ECO:0000313" key="3">
    <source>
        <dbReference type="EMBL" id="KAF9886525.1"/>
    </source>
</evidence>
<dbReference type="AlphaFoldDB" id="A0AAD4GRG6"/>
<evidence type="ECO:0000256" key="1">
    <source>
        <dbReference type="SAM" id="MobiDB-lite"/>
    </source>
</evidence>
<keyword evidence="2" id="KW-0732">Signal</keyword>